<reference evidence="3" key="1">
    <citation type="submission" date="2013-12" db="EMBL/GenBank/DDBJ databases">
        <title>The Genome Sequence of Aphanomyces invadans NJM9701.</title>
        <authorList>
            <consortium name="The Broad Institute Genomics Platform"/>
            <person name="Russ C."/>
            <person name="Tyler B."/>
            <person name="van West P."/>
            <person name="Dieguez-Uribeondo J."/>
            <person name="Young S.K."/>
            <person name="Zeng Q."/>
            <person name="Gargeya S."/>
            <person name="Fitzgerald M."/>
            <person name="Abouelleil A."/>
            <person name="Alvarado L."/>
            <person name="Chapman S.B."/>
            <person name="Gainer-Dewar J."/>
            <person name="Goldberg J."/>
            <person name="Griggs A."/>
            <person name="Gujja S."/>
            <person name="Hansen M."/>
            <person name="Howarth C."/>
            <person name="Imamovic A."/>
            <person name="Ireland A."/>
            <person name="Larimer J."/>
            <person name="McCowan C."/>
            <person name="Murphy C."/>
            <person name="Pearson M."/>
            <person name="Poon T.W."/>
            <person name="Priest M."/>
            <person name="Roberts A."/>
            <person name="Saif S."/>
            <person name="Shea T."/>
            <person name="Sykes S."/>
            <person name="Wortman J."/>
            <person name="Nusbaum C."/>
            <person name="Birren B."/>
        </authorList>
    </citation>
    <scope>NUCLEOTIDE SEQUENCE [LARGE SCALE GENOMIC DNA]</scope>
    <source>
        <strain evidence="3">NJM9701</strain>
    </source>
</reference>
<dbReference type="VEuPathDB" id="FungiDB:H310_03781"/>
<dbReference type="RefSeq" id="XP_008865994.1">
    <property type="nucleotide sequence ID" value="XM_008867772.1"/>
</dbReference>
<name>A0A024UEC3_9STRA</name>
<dbReference type="AlphaFoldDB" id="A0A024UEC3"/>
<evidence type="ECO:0000256" key="1">
    <source>
        <dbReference type="SAM" id="MobiDB-lite"/>
    </source>
</evidence>
<feature type="signal peptide" evidence="2">
    <location>
        <begin position="1"/>
        <end position="22"/>
    </location>
</feature>
<proteinExistence type="predicted"/>
<feature type="region of interest" description="Disordered" evidence="1">
    <location>
        <begin position="126"/>
        <end position="164"/>
    </location>
</feature>
<gene>
    <name evidence="3" type="ORF">H310_03781</name>
</gene>
<dbReference type="EMBL" id="KI913957">
    <property type="protein sequence ID" value="ETW04555.1"/>
    <property type="molecule type" value="Genomic_DNA"/>
</dbReference>
<feature type="compositionally biased region" description="Polar residues" evidence="1">
    <location>
        <begin position="55"/>
        <end position="64"/>
    </location>
</feature>
<keyword evidence="2" id="KW-0732">Signal</keyword>
<organism evidence="3">
    <name type="scientific">Aphanomyces invadans</name>
    <dbReference type="NCBI Taxonomy" id="157072"/>
    <lineage>
        <taxon>Eukaryota</taxon>
        <taxon>Sar</taxon>
        <taxon>Stramenopiles</taxon>
        <taxon>Oomycota</taxon>
        <taxon>Saprolegniomycetes</taxon>
        <taxon>Saprolegniales</taxon>
        <taxon>Verrucalvaceae</taxon>
        <taxon>Aphanomyces</taxon>
    </lineage>
</organism>
<accession>A0A024UEC3</accession>
<evidence type="ECO:0000256" key="2">
    <source>
        <dbReference type="SAM" id="SignalP"/>
    </source>
</evidence>
<dbReference type="EMBL" id="KI913957">
    <property type="protein sequence ID" value="ETW04556.1"/>
    <property type="molecule type" value="Genomic_DNA"/>
</dbReference>
<sequence>MAVVVWLATGSCCFAPTPQVGAVEPGLADDGATAACPRRNQPPPPRHSGRRRATSRQTWFSTPGPTLWLESPSISVATGTATVGAVGFGRVRSGVDDGGLVLSGADAMRVVVGGVAAVVAAGRGGDTPHAAVSDRSGTHPSTRDGRLGSAWQHDPNSRRGWGPGHTPILDVPPQLGPSGAVNTPATPTTLTSVPPTDDARHIAATTTAAQKITKELIVGGLSIYYYQMHDDGLGRFERNDLGFV</sequence>
<feature type="region of interest" description="Disordered" evidence="1">
    <location>
        <begin position="32"/>
        <end position="64"/>
    </location>
</feature>
<evidence type="ECO:0000313" key="3">
    <source>
        <dbReference type="EMBL" id="ETW04555.1"/>
    </source>
</evidence>
<dbReference type="GeneID" id="20080831"/>
<dbReference type="RefSeq" id="XP_008865993.1">
    <property type="nucleotide sequence ID" value="XM_008867771.1"/>
</dbReference>
<feature type="chain" id="PRO_5007368780" evidence="2">
    <location>
        <begin position="23"/>
        <end position="244"/>
    </location>
</feature>
<protein>
    <submittedName>
        <fullName evidence="3">Uncharacterized protein</fullName>
    </submittedName>
</protein>